<evidence type="ECO:0000313" key="2">
    <source>
        <dbReference type="Proteomes" id="UP000288805"/>
    </source>
</evidence>
<dbReference type="Proteomes" id="UP000288805">
    <property type="component" value="Unassembled WGS sequence"/>
</dbReference>
<accession>A0A438ENG5</accession>
<dbReference type="InterPro" id="IPR045886">
    <property type="entry name" value="ThiF/MoeB/HesA"/>
</dbReference>
<proteinExistence type="predicted"/>
<name>A0A438ENG5_VITVI</name>
<sequence>MIFHIFLKYCDVYHSHHLFVPLFKVDVAEVMYIVKDLWRGRSAREQSIEHVGRGMWRSVNELMLVRYRWDQRKPASVSNLILLKFKENPFYNVLEKVHVPGMDAGFSGKA</sequence>
<dbReference type="PANTHER" id="PTHR43267">
    <property type="entry name" value="TRNA THREONYLCARBAMOYLADENOSINE DEHYDRATASE"/>
    <property type="match status" value="1"/>
</dbReference>
<comment type="caution">
    <text evidence="1">The sequence shown here is derived from an EMBL/GenBank/DDBJ whole genome shotgun (WGS) entry which is preliminary data.</text>
</comment>
<gene>
    <name evidence="1" type="ORF">CK203_087470</name>
</gene>
<dbReference type="EMBL" id="QGNW01001231">
    <property type="protein sequence ID" value="RVW49158.1"/>
    <property type="molecule type" value="Genomic_DNA"/>
</dbReference>
<reference evidence="1 2" key="1">
    <citation type="journal article" date="2018" name="PLoS Genet.">
        <title>Population sequencing reveals clonal diversity and ancestral inbreeding in the grapevine cultivar Chardonnay.</title>
        <authorList>
            <person name="Roach M.J."/>
            <person name="Johnson D.L."/>
            <person name="Bohlmann J."/>
            <person name="van Vuuren H.J."/>
            <person name="Jones S.J."/>
            <person name="Pretorius I.S."/>
            <person name="Schmidt S.A."/>
            <person name="Borneman A.R."/>
        </authorList>
    </citation>
    <scope>NUCLEOTIDE SEQUENCE [LARGE SCALE GENOMIC DNA]</scope>
    <source>
        <strain evidence="2">cv. Chardonnay</strain>
        <tissue evidence="1">Leaf</tissue>
    </source>
</reference>
<dbReference type="AlphaFoldDB" id="A0A438ENG5"/>
<protein>
    <submittedName>
        <fullName evidence="1">Uncharacterized protein</fullName>
    </submittedName>
</protein>
<dbReference type="PANTHER" id="PTHR43267:SF2">
    <property type="entry name" value="TRNA THREONYLCARBAMOYLADENOSINE DEHYDRATASE 1-RELATED"/>
    <property type="match status" value="1"/>
</dbReference>
<evidence type="ECO:0000313" key="1">
    <source>
        <dbReference type="EMBL" id="RVW49158.1"/>
    </source>
</evidence>
<organism evidence="1 2">
    <name type="scientific">Vitis vinifera</name>
    <name type="common">Grape</name>
    <dbReference type="NCBI Taxonomy" id="29760"/>
    <lineage>
        <taxon>Eukaryota</taxon>
        <taxon>Viridiplantae</taxon>
        <taxon>Streptophyta</taxon>
        <taxon>Embryophyta</taxon>
        <taxon>Tracheophyta</taxon>
        <taxon>Spermatophyta</taxon>
        <taxon>Magnoliopsida</taxon>
        <taxon>eudicotyledons</taxon>
        <taxon>Gunneridae</taxon>
        <taxon>Pentapetalae</taxon>
        <taxon>rosids</taxon>
        <taxon>Vitales</taxon>
        <taxon>Vitaceae</taxon>
        <taxon>Viteae</taxon>
        <taxon>Vitis</taxon>
    </lineage>
</organism>